<comment type="caution">
    <text evidence="2">The sequence shown here is derived from an EMBL/GenBank/DDBJ whole genome shotgun (WGS) entry which is preliminary data.</text>
</comment>
<reference evidence="2" key="1">
    <citation type="journal article" date="2022" name="bioRxiv">
        <title>Sequencing and chromosome-scale assembly of the giantPleurodeles waltlgenome.</title>
        <authorList>
            <person name="Brown T."/>
            <person name="Elewa A."/>
            <person name="Iarovenko S."/>
            <person name="Subramanian E."/>
            <person name="Araus A.J."/>
            <person name="Petzold A."/>
            <person name="Susuki M."/>
            <person name="Suzuki K.-i.T."/>
            <person name="Hayashi T."/>
            <person name="Toyoda A."/>
            <person name="Oliveira C."/>
            <person name="Osipova E."/>
            <person name="Leigh N.D."/>
            <person name="Simon A."/>
            <person name="Yun M.H."/>
        </authorList>
    </citation>
    <scope>NUCLEOTIDE SEQUENCE</scope>
    <source>
        <strain evidence="2">20211129_DDA</strain>
        <tissue evidence="2">Liver</tissue>
    </source>
</reference>
<gene>
    <name evidence="2" type="ORF">NDU88_005424</name>
</gene>
<dbReference type="AlphaFoldDB" id="A0AAV7L0R4"/>
<name>A0AAV7L0R4_PLEWA</name>
<evidence type="ECO:0000313" key="3">
    <source>
        <dbReference type="Proteomes" id="UP001066276"/>
    </source>
</evidence>
<evidence type="ECO:0000313" key="2">
    <source>
        <dbReference type="EMBL" id="KAJ1085291.1"/>
    </source>
</evidence>
<dbReference type="Proteomes" id="UP001066276">
    <property type="component" value="Chromosome 12"/>
</dbReference>
<proteinExistence type="predicted"/>
<organism evidence="2 3">
    <name type="scientific">Pleurodeles waltl</name>
    <name type="common">Iberian ribbed newt</name>
    <dbReference type="NCBI Taxonomy" id="8319"/>
    <lineage>
        <taxon>Eukaryota</taxon>
        <taxon>Metazoa</taxon>
        <taxon>Chordata</taxon>
        <taxon>Craniata</taxon>
        <taxon>Vertebrata</taxon>
        <taxon>Euteleostomi</taxon>
        <taxon>Amphibia</taxon>
        <taxon>Batrachia</taxon>
        <taxon>Caudata</taxon>
        <taxon>Salamandroidea</taxon>
        <taxon>Salamandridae</taxon>
        <taxon>Pleurodelinae</taxon>
        <taxon>Pleurodeles</taxon>
    </lineage>
</organism>
<dbReference type="EMBL" id="JANPWB010000016">
    <property type="protein sequence ID" value="KAJ1085291.1"/>
    <property type="molecule type" value="Genomic_DNA"/>
</dbReference>
<accession>A0AAV7L0R4</accession>
<sequence>MELQALSCPQDAVAMVTALMPPVPRVRRAVPKKMPSLDADTEVIPGVSVEPTLGGSEDLAQSSDARLISEYSSNPRGNTLELADGGGATGPGLALGSQ</sequence>
<feature type="region of interest" description="Disordered" evidence="1">
    <location>
        <begin position="70"/>
        <end position="98"/>
    </location>
</feature>
<protein>
    <submittedName>
        <fullName evidence="2">Uncharacterized protein</fullName>
    </submittedName>
</protein>
<evidence type="ECO:0000256" key="1">
    <source>
        <dbReference type="SAM" id="MobiDB-lite"/>
    </source>
</evidence>
<keyword evidence="3" id="KW-1185">Reference proteome</keyword>